<proteinExistence type="predicted"/>
<name>W0DRE0_9GAMM</name>
<dbReference type="RefSeq" id="WP_025367155.1">
    <property type="nucleotide sequence ID" value="NZ_CP007029.1"/>
</dbReference>
<evidence type="ECO:0000313" key="3">
    <source>
        <dbReference type="Proteomes" id="UP000005289"/>
    </source>
</evidence>
<organism evidence="2 3">
    <name type="scientific">Thioalkalivibrio paradoxus ARh 1</name>
    <dbReference type="NCBI Taxonomy" id="713585"/>
    <lineage>
        <taxon>Bacteria</taxon>
        <taxon>Pseudomonadati</taxon>
        <taxon>Pseudomonadota</taxon>
        <taxon>Gammaproteobacteria</taxon>
        <taxon>Chromatiales</taxon>
        <taxon>Ectothiorhodospiraceae</taxon>
        <taxon>Thioalkalivibrio</taxon>
    </lineage>
</organism>
<dbReference type="EMBL" id="CP007029">
    <property type="protein sequence ID" value="AHE99817.1"/>
    <property type="molecule type" value="Genomic_DNA"/>
</dbReference>
<keyword evidence="3" id="KW-1185">Reference proteome</keyword>
<dbReference type="GO" id="GO:0035438">
    <property type="term" value="F:cyclic-di-GMP binding"/>
    <property type="evidence" value="ECO:0007669"/>
    <property type="project" value="InterPro"/>
</dbReference>
<evidence type="ECO:0000259" key="1">
    <source>
        <dbReference type="Pfam" id="PF07238"/>
    </source>
</evidence>
<sequence>MDKRKNTRLPLKLSGHLSLEDGQYHETETQDLSLSGARVDFVPGDSSDRDRSCVLTLFAEGEDVFSVTIDGWVVYEDNRGCGIAFQSMDKQDFEAFKAFVERQTQRPDQLREEVEQGKIPKLKDWVIS</sequence>
<dbReference type="InterPro" id="IPR009875">
    <property type="entry name" value="PilZ_domain"/>
</dbReference>
<gene>
    <name evidence="2" type="ORF">THITH_00840</name>
</gene>
<reference evidence="2 3" key="1">
    <citation type="submission" date="2013-12" db="EMBL/GenBank/DDBJ databases">
        <authorList>
            <consortium name="DOE Joint Genome Institute"/>
            <person name="Muyzer G."/>
            <person name="Huntemann M."/>
            <person name="Han J."/>
            <person name="Chen A."/>
            <person name="Kyrpides N."/>
            <person name="Mavromatis K."/>
            <person name="Markowitz V."/>
            <person name="Palaniappan K."/>
            <person name="Ivanova N."/>
            <person name="Schaumberg A."/>
            <person name="Pati A."/>
            <person name="Liolios K."/>
            <person name="Nordberg H.P."/>
            <person name="Cantor M.N."/>
            <person name="Hua S.X."/>
            <person name="Woyke T."/>
        </authorList>
    </citation>
    <scope>NUCLEOTIDE SEQUENCE [LARGE SCALE GENOMIC DNA]</scope>
    <source>
        <strain evidence="2 3">ARh 1</strain>
    </source>
</reference>
<dbReference type="Proteomes" id="UP000005289">
    <property type="component" value="Chromosome"/>
</dbReference>
<dbReference type="AlphaFoldDB" id="W0DRE0"/>
<feature type="domain" description="PilZ" evidence="1">
    <location>
        <begin position="2"/>
        <end position="101"/>
    </location>
</feature>
<dbReference type="Pfam" id="PF07238">
    <property type="entry name" value="PilZ"/>
    <property type="match status" value="1"/>
</dbReference>
<dbReference type="OrthoDB" id="5298508at2"/>
<dbReference type="Gene3D" id="2.40.10.220">
    <property type="entry name" value="predicted glycosyltransferase like domains"/>
    <property type="match status" value="1"/>
</dbReference>
<dbReference type="KEGG" id="tti:THITH_00840"/>
<dbReference type="HOGENOM" id="CLU_1980592_0_0_6"/>
<protein>
    <recommendedName>
        <fullName evidence="1">PilZ domain-containing protein</fullName>
    </recommendedName>
</protein>
<dbReference type="SUPFAM" id="SSF141371">
    <property type="entry name" value="PilZ domain-like"/>
    <property type="match status" value="1"/>
</dbReference>
<accession>W0DRE0</accession>
<evidence type="ECO:0000313" key="2">
    <source>
        <dbReference type="EMBL" id="AHE99817.1"/>
    </source>
</evidence>